<evidence type="ECO:0000256" key="6">
    <source>
        <dbReference type="ARBA" id="ARBA00022840"/>
    </source>
</evidence>
<dbReference type="PANTHER" id="PTHR43523:SF2">
    <property type="entry name" value="GLUCOSE-1-PHOSPHATE ADENYLYLTRANSFERASE"/>
    <property type="match status" value="1"/>
</dbReference>
<organism evidence="12 13">
    <name type="scientific">Thiomicrospira aerophila AL3</name>
    <dbReference type="NCBI Taxonomy" id="717772"/>
    <lineage>
        <taxon>Bacteria</taxon>
        <taxon>Pseudomonadati</taxon>
        <taxon>Pseudomonadota</taxon>
        <taxon>Gammaproteobacteria</taxon>
        <taxon>Thiotrichales</taxon>
        <taxon>Piscirickettsiaceae</taxon>
        <taxon>Thiomicrospira</taxon>
    </lineage>
</organism>
<dbReference type="PANTHER" id="PTHR43523">
    <property type="entry name" value="GLUCOSE-1-PHOSPHATE ADENYLYLTRANSFERASE-RELATED"/>
    <property type="match status" value="1"/>
</dbReference>
<dbReference type="InterPro" id="IPR056818">
    <property type="entry name" value="GlmU/GlgC-like_hexapep"/>
</dbReference>
<feature type="domain" description="Nucleotidyl transferase" evidence="10">
    <location>
        <begin position="19"/>
        <end position="282"/>
    </location>
</feature>
<keyword evidence="2 9" id="KW-0321">Glycogen metabolism</keyword>
<evidence type="ECO:0000259" key="10">
    <source>
        <dbReference type="Pfam" id="PF00483"/>
    </source>
</evidence>
<dbReference type="PROSITE" id="PS00810">
    <property type="entry name" value="ADP_GLC_PYROPHOSPH_3"/>
    <property type="match status" value="1"/>
</dbReference>
<evidence type="ECO:0000256" key="4">
    <source>
        <dbReference type="ARBA" id="ARBA00022695"/>
    </source>
</evidence>
<feature type="binding site" evidence="9">
    <location>
        <position position="110"/>
    </location>
    <ligand>
        <name>alpha-D-glucose 1-phosphate</name>
        <dbReference type="ChEBI" id="CHEBI:58601"/>
    </ligand>
</feature>
<comment type="catalytic activity">
    <reaction evidence="9">
        <text>alpha-D-glucose 1-phosphate + ATP + H(+) = ADP-alpha-D-glucose + diphosphate</text>
        <dbReference type="Rhea" id="RHEA:12120"/>
        <dbReference type="ChEBI" id="CHEBI:15378"/>
        <dbReference type="ChEBI" id="CHEBI:30616"/>
        <dbReference type="ChEBI" id="CHEBI:33019"/>
        <dbReference type="ChEBI" id="CHEBI:57498"/>
        <dbReference type="ChEBI" id="CHEBI:58601"/>
        <dbReference type="EC" id="2.7.7.27"/>
    </reaction>
</comment>
<evidence type="ECO:0000313" key="13">
    <source>
        <dbReference type="Proteomes" id="UP000005380"/>
    </source>
</evidence>
<evidence type="ECO:0000313" key="12">
    <source>
        <dbReference type="EMBL" id="AHF01766.1"/>
    </source>
</evidence>
<dbReference type="InterPro" id="IPR005836">
    <property type="entry name" value="ADP_Glu_pyroP_CS"/>
</dbReference>
<dbReference type="NCBIfam" id="NF001947">
    <property type="entry name" value="PRK00725.1"/>
    <property type="match status" value="1"/>
</dbReference>
<evidence type="ECO:0000259" key="11">
    <source>
        <dbReference type="Pfam" id="PF24894"/>
    </source>
</evidence>
<dbReference type="Gene3D" id="2.160.10.10">
    <property type="entry name" value="Hexapeptide repeat proteins"/>
    <property type="match status" value="1"/>
</dbReference>
<dbReference type="EMBL" id="CP007030">
    <property type="protein sequence ID" value="AHF01766.1"/>
    <property type="molecule type" value="Genomic_DNA"/>
</dbReference>
<dbReference type="Proteomes" id="UP000005380">
    <property type="component" value="Chromosome"/>
</dbReference>
<dbReference type="SUPFAM" id="SSF53448">
    <property type="entry name" value="Nucleotide-diphospho-sugar transferases"/>
    <property type="match status" value="1"/>
</dbReference>
<comment type="similarity">
    <text evidence="1 9">Belongs to the bacterial/plant glucose-1-phosphate adenylyltransferase family.</text>
</comment>
<dbReference type="AlphaFoldDB" id="W0DY34"/>
<keyword evidence="4 9" id="KW-0548">Nucleotidyltransferase</keyword>
<keyword evidence="13" id="KW-1185">Reference proteome</keyword>
<dbReference type="Pfam" id="PF24894">
    <property type="entry name" value="Hexapep_GlmU"/>
    <property type="match status" value="1"/>
</dbReference>
<dbReference type="CDD" id="cd02508">
    <property type="entry name" value="ADP_Glucose_PP"/>
    <property type="match status" value="1"/>
</dbReference>
<dbReference type="KEGG" id="tao:THIAE_08355"/>
<dbReference type="InterPro" id="IPR011004">
    <property type="entry name" value="Trimer_LpxA-like_sf"/>
</dbReference>
<dbReference type="GO" id="GO:0005524">
    <property type="term" value="F:ATP binding"/>
    <property type="evidence" value="ECO:0007669"/>
    <property type="project" value="UniProtKB-KW"/>
</dbReference>
<dbReference type="InterPro" id="IPR029044">
    <property type="entry name" value="Nucleotide-diphossugar_trans"/>
</dbReference>
<sequence>MKNYTETKSSNDLTRKTLALVLAGGEGSRLKNLTEWRAKPAVPFGGKYRIIDFVLSNCVNSGIRKIGVLTQYKSHSLIRHVQRAWSFMRYEVGEFVELLPAQQRIDKEWYKGTADALYQNLDIVRRHTPEYVMVLGGDHIYSMDYSKMLYTHAQSGADVTIGCIEVPRMEATGFGVMSVNDEFKITKFTEKPADPEAMPGKPDKALASMGIYIFSTEFLFQKLIEDHDNPNSSNDFGKDIIPSIISEYNVQAYPFVDEKGEPAYWRDVGTLESYWQASLDLCSITPELNLYNRDWPIWTYQAQMPPAKFAFDDEGRRGQAIDSMISAGCILSGAKVKRSIISSGCFLHSFTMIKDSVLLPRVEVGRNCRIQNAIIDKGCHIPEGTVIGEDPIEDAKRFYVDEKGLVLVTPKMLGQTLHFTR</sequence>
<feature type="binding site" evidence="9">
    <location>
        <position position="175"/>
    </location>
    <ligand>
        <name>alpha-D-glucose 1-phosphate</name>
        <dbReference type="ChEBI" id="CHEBI:58601"/>
    </ligand>
</feature>
<gene>
    <name evidence="9 12" type="primary">glgC</name>
    <name evidence="12" type="ORF">THIAE_08355</name>
</gene>
<proteinExistence type="inferred from homology"/>
<dbReference type="NCBIfam" id="NF002023">
    <property type="entry name" value="PRK00844.1"/>
    <property type="match status" value="1"/>
</dbReference>
<keyword evidence="5 9" id="KW-0547">Nucleotide-binding</keyword>
<dbReference type="RefSeq" id="WP_006460758.1">
    <property type="nucleotide sequence ID" value="NZ_CP007030.1"/>
</dbReference>
<evidence type="ECO:0000256" key="2">
    <source>
        <dbReference type="ARBA" id="ARBA00022600"/>
    </source>
</evidence>
<dbReference type="InterPro" id="IPR011831">
    <property type="entry name" value="ADP-Glc_PPase"/>
</dbReference>
<dbReference type="InParanoid" id="W0DY34"/>
<feature type="site" description="Could play a key role in the communication between the regulatory and the substrate sites" evidence="9">
    <location>
        <position position="71"/>
    </location>
</feature>
<evidence type="ECO:0000256" key="7">
    <source>
        <dbReference type="ARBA" id="ARBA00023056"/>
    </source>
</evidence>
<dbReference type="eggNOG" id="COG0448">
    <property type="taxonomic scope" value="Bacteria"/>
</dbReference>
<evidence type="ECO:0000256" key="3">
    <source>
        <dbReference type="ARBA" id="ARBA00022679"/>
    </source>
</evidence>
<comment type="function">
    <text evidence="9">Involved in the biosynthesis of ADP-glucose, a building block required for the elongation reactions to produce glycogen. Catalyzes the reaction between ATP and alpha-D-glucose 1-phosphate (G1P) to produce pyrophosphate and ADP-Glc.</text>
</comment>
<name>W0DY34_9GAMM</name>
<feature type="domain" description="Glucose-1-phosphate adenylyltransferase/Bifunctional protein GlmU-like C-terminal hexapeptide" evidence="11">
    <location>
        <begin position="305"/>
        <end position="408"/>
    </location>
</feature>
<keyword evidence="8 9" id="KW-0119">Carbohydrate metabolism</keyword>
<feature type="binding site" evidence="9">
    <location>
        <begin position="190"/>
        <end position="191"/>
    </location>
    <ligand>
        <name>alpha-D-glucose 1-phosphate</name>
        <dbReference type="ChEBI" id="CHEBI:58601"/>
    </ligand>
</feature>
<dbReference type="EC" id="2.7.7.27" evidence="9"/>
<dbReference type="CDD" id="cd04651">
    <property type="entry name" value="LbH_G1P_AT_C"/>
    <property type="match status" value="1"/>
</dbReference>
<evidence type="ECO:0000256" key="1">
    <source>
        <dbReference type="ARBA" id="ARBA00010443"/>
    </source>
</evidence>
<dbReference type="GO" id="GO:0008878">
    <property type="term" value="F:glucose-1-phosphate adenylyltransferase activity"/>
    <property type="evidence" value="ECO:0007669"/>
    <property type="project" value="UniProtKB-UniRule"/>
</dbReference>
<dbReference type="Pfam" id="PF00483">
    <property type="entry name" value="NTP_transferase"/>
    <property type="match status" value="1"/>
</dbReference>
<accession>W0DY34</accession>
<dbReference type="STRING" id="717772.THIAE_08355"/>
<keyword evidence="3 9" id="KW-0808">Transferase</keyword>
<keyword evidence="7 9" id="KW-0320">Glycogen biosynthesis</keyword>
<dbReference type="HAMAP" id="MF_00624">
    <property type="entry name" value="GlgC"/>
    <property type="match status" value="1"/>
</dbReference>
<keyword evidence="6 9" id="KW-0067">ATP-binding</keyword>
<dbReference type="PROSITE" id="PS00808">
    <property type="entry name" value="ADP_GLC_PYROPHOSPH_1"/>
    <property type="match status" value="1"/>
</dbReference>
<dbReference type="UniPathway" id="UPA00164"/>
<dbReference type="HOGENOM" id="CLU_029499_14_1_6"/>
<evidence type="ECO:0000256" key="5">
    <source>
        <dbReference type="ARBA" id="ARBA00022741"/>
    </source>
</evidence>
<dbReference type="PROSITE" id="PS00809">
    <property type="entry name" value="ADP_GLC_PYROPHOSPH_2"/>
    <property type="match status" value="1"/>
</dbReference>
<dbReference type="OrthoDB" id="9801810at2"/>
<comment type="pathway">
    <text evidence="9">Glycan biosynthesis; glycogen biosynthesis.</text>
</comment>
<feature type="site" description="Could play a key role in the communication between the regulatory and the substrate sites" evidence="9">
    <location>
        <position position="109"/>
    </location>
</feature>
<dbReference type="NCBIfam" id="TIGR02091">
    <property type="entry name" value="glgC"/>
    <property type="match status" value="1"/>
</dbReference>
<feature type="binding site" evidence="9">
    <location>
        <position position="208"/>
    </location>
    <ligand>
        <name>alpha-D-glucose 1-phosphate</name>
        <dbReference type="ChEBI" id="CHEBI:58601"/>
    </ligand>
</feature>
<dbReference type="InterPro" id="IPR005835">
    <property type="entry name" value="NTP_transferase_dom"/>
</dbReference>
<dbReference type="Gene3D" id="3.90.550.10">
    <property type="entry name" value="Spore Coat Polysaccharide Biosynthesis Protein SpsA, Chain A"/>
    <property type="match status" value="1"/>
</dbReference>
<dbReference type="FunCoup" id="W0DY34">
    <property type="interactions" value="145"/>
</dbReference>
<evidence type="ECO:0000256" key="9">
    <source>
        <dbReference type="HAMAP-Rule" id="MF_00624"/>
    </source>
</evidence>
<evidence type="ECO:0000256" key="8">
    <source>
        <dbReference type="ARBA" id="ARBA00023277"/>
    </source>
</evidence>
<reference evidence="12 13" key="1">
    <citation type="submission" date="2013-12" db="EMBL/GenBank/DDBJ databases">
        <authorList>
            <consortium name="DOE Joint Genome Institute"/>
            <person name="Kappler U."/>
            <person name="Huntemann M."/>
            <person name="Han J."/>
            <person name="Chen A."/>
            <person name="Kyrpides N."/>
            <person name="Mavromatis K."/>
            <person name="Markowitz V."/>
            <person name="Palaniappan K."/>
            <person name="Ivanova N."/>
            <person name="Schaumberg A."/>
            <person name="Pati A."/>
            <person name="Liolios K."/>
            <person name="Nordberg H.P."/>
            <person name="Cantor M.N."/>
            <person name="Hua S.X."/>
            <person name="Woyke T."/>
        </authorList>
    </citation>
    <scope>NUCLEOTIDE SEQUENCE [LARGE SCALE GENOMIC DNA]</scope>
    <source>
        <strain evidence="13">AL2</strain>
    </source>
</reference>
<protein>
    <recommendedName>
        <fullName evidence="9">Glucose-1-phosphate adenylyltransferase</fullName>
        <ecNumber evidence="9">2.7.7.27</ecNumber>
    </recommendedName>
    <alternativeName>
        <fullName evidence="9">ADP-glucose pyrophosphorylase</fullName>
        <shortName evidence="9">ADPGlc PPase</shortName>
    </alternativeName>
    <alternativeName>
        <fullName evidence="9">ADP-glucose synthase</fullName>
    </alternativeName>
</protein>
<dbReference type="GO" id="GO:0005978">
    <property type="term" value="P:glycogen biosynthetic process"/>
    <property type="evidence" value="ECO:0007669"/>
    <property type="project" value="UniProtKB-UniRule"/>
</dbReference>
<dbReference type="SUPFAM" id="SSF51161">
    <property type="entry name" value="Trimeric LpxA-like enzymes"/>
    <property type="match status" value="1"/>
</dbReference>
<comment type="subunit">
    <text evidence="9">Homotetramer.</text>
</comment>
<dbReference type="InterPro" id="IPR023049">
    <property type="entry name" value="GlgC_bac"/>
</dbReference>